<evidence type="ECO:0000313" key="3">
    <source>
        <dbReference type="Proteomes" id="UP000225947"/>
    </source>
</evidence>
<dbReference type="InterPro" id="IPR036465">
    <property type="entry name" value="vWFA_dom_sf"/>
</dbReference>
<proteinExistence type="predicted"/>
<dbReference type="Proteomes" id="UP000225947">
    <property type="component" value="Segment"/>
</dbReference>
<evidence type="ECO:0000313" key="2">
    <source>
        <dbReference type="EMBL" id="AND75454.1"/>
    </source>
</evidence>
<reference evidence="3" key="1">
    <citation type="submission" date="2016-03" db="EMBL/GenBank/DDBJ databases">
        <title>Characterization of Acinetobacter baumannii phage vB_AbaM_ME3.</title>
        <authorList>
            <person name="Buttimer C.T.H."/>
            <person name="Elbreki M."/>
            <person name="Coffey A."/>
        </authorList>
    </citation>
    <scope>NUCLEOTIDE SEQUENCE [LARGE SCALE GENOMIC DNA]</scope>
</reference>
<dbReference type="EMBL" id="KU935715">
    <property type="protein sequence ID" value="AND75454.1"/>
    <property type="molecule type" value="Genomic_DNA"/>
</dbReference>
<organism evidence="2 3">
    <name type="scientific">Acinetobacter phage vB_AbaM_ME3</name>
    <dbReference type="NCBI Taxonomy" id="1837876"/>
    <lineage>
        <taxon>Viruses</taxon>
        <taxon>Duplodnaviria</taxon>
        <taxon>Heunggongvirae</taxon>
        <taxon>Uroviricota</taxon>
        <taxon>Caudoviricetes</taxon>
        <taxon>Metrivirus</taxon>
        <taxon>Metrivirus ME3</taxon>
    </lineage>
</organism>
<accession>A0A172Q0S3</accession>
<name>A0A172Q0S3_9CAUD</name>
<dbReference type="SMR" id="A0A172Q0S3"/>
<dbReference type="SUPFAM" id="SSF53300">
    <property type="entry name" value="vWA-like"/>
    <property type="match status" value="1"/>
</dbReference>
<dbReference type="Pfam" id="PF10138">
    <property type="entry name" value="vWA-TerF-like"/>
    <property type="match status" value="1"/>
</dbReference>
<dbReference type="InterPro" id="IPR002035">
    <property type="entry name" value="VWF_A"/>
</dbReference>
<feature type="domain" description="VWFA" evidence="1">
    <location>
        <begin position="32"/>
        <end position="219"/>
    </location>
</feature>
<dbReference type="Gene3D" id="3.40.50.410">
    <property type="entry name" value="von Willebrand factor, type A domain"/>
    <property type="match status" value="1"/>
</dbReference>
<evidence type="ECO:0000259" key="1">
    <source>
        <dbReference type="PROSITE" id="PS50234"/>
    </source>
</evidence>
<protein>
    <submittedName>
        <fullName evidence="2">Putative von Willebrand A domain protein</fullName>
    </submittedName>
</protein>
<dbReference type="InterPro" id="IPR019303">
    <property type="entry name" value="vWA_TerF_C"/>
</dbReference>
<sequence length="229" mass="24597">MTSQVISLKKVSEDVVISLQKKGVTNIPKDINVSLVLDQSGSMSNYFGNGTVANILRHLLGISNVIDDDGNLPFVVYHSQAFDAGTLNVSQYDQVEHILGESIRKYGFGGTAYTPAIDAILKKLGGGGFLGGLFGNPLASIKGKQLITFITDGETSSSDEREFEAKIKQIESSNNVYVQLICVGFHSNFLSSLGDRYDSVGYSSIADFSKTDAELIDAVVNPEVIAKFG</sequence>
<keyword evidence="3" id="KW-1185">Reference proteome</keyword>
<dbReference type="PROSITE" id="PS50234">
    <property type="entry name" value="VWFA"/>
    <property type="match status" value="1"/>
</dbReference>
<gene>
    <name evidence="2" type="ORF">ME3_293</name>
</gene>